<keyword evidence="8" id="KW-1185">Reference proteome</keyword>
<feature type="compositionally biased region" description="Acidic residues" evidence="5">
    <location>
        <begin position="384"/>
        <end position="404"/>
    </location>
</feature>
<proteinExistence type="predicted"/>
<keyword evidence="3 6" id="KW-1133">Transmembrane helix</keyword>
<evidence type="ECO:0000313" key="7">
    <source>
        <dbReference type="EMBL" id="GMM45838.1"/>
    </source>
</evidence>
<protein>
    <submittedName>
        <fullName evidence="7">Any1 protein</fullName>
    </submittedName>
</protein>
<feature type="transmembrane region" description="Helical" evidence="6">
    <location>
        <begin position="12"/>
        <end position="34"/>
    </location>
</feature>
<feature type="transmembrane region" description="Helical" evidence="6">
    <location>
        <begin position="198"/>
        <end position="217"/>
    </location>
</feature>
<dbReference type="Proteomes" id="UP001378960">
    <property type="component" value="Unassembled WGS sequence"/>
</dbReference>
<dbReference type="Pfam" id="PF04193">
    <property type="entry name" value="PQ-loop"/>
    <property type="match status" value="1"/>
</dbReference>
<comment type="subcellular location">
    <subcellularLocation>
        <location evidence="1">Membrane</location>
        <topology evidence="1">Multi-pass membrane protein</topology>
    </subcellularLocation>
</comment>
<sequence length="448" mass="52064">MAYIVLSPEMIPYVSTLVNLIMSCTPLLSYGSTVLSIRRKQSSQGFSIDICGTMLISSILRIFYFFNEPFELTLLRQCFIMVFIQIILLKVVLKYRSEDSISFEKFQSNWEIIFDNFIQLNKEQINETFSQYNIHDNYNNLLISNLILGVLNVVLKCVYLNILLIIQCILELFRNIIRLFDYHYIRPFNYWQWRNSMTFWKFLVGFIIVLTILQFTFYGTTYFGLIIGSISFLTESTLPIPQILLFQRLKNVENFKIILLLSWLGGDVTKISYLFYGTDNVGTIFKIAAFFQMSLNFIITYQFFYYKFNPNNNREYHDIPMTYLPNRTSISRSSSVGMVQSPNQNYHRKSLSIVDEVSGGIIGGVTSTSGGTGGDDVNYNHDNDDYDYDYEDENDDYDMNNDSDEIDNAIIDEKSIRNTSFDASSYDREEVSNGVVEKARSRGNTIQR</sequence>
<feature type="region of interest" description="Disordered" evidence="5">
    <location>
        <begin position="423"/>
        <end position="448"/>
    </location>
</feature>
<dbReference type="PANTHER" id="PTHR14856:SF9">
    <property type="entry name" value="PQ-LOOP REPEAT-CONTAINING PROTEIN 1"/>
    <property type="match status" value="1"/>
</dbReference>
<reference evidence="7 8" key="1">
    <citation type="journal article" date="2023" name="Elife">
        <title>Identification of key yeast species and microbe-microbe interactions impacting larval growth of Drosophila in the wild.</title>
        <authorList>
            <person name="Mure A."/>
            <person name="Sugiura Y."/>
            <person name="Maeda R."/>
            <person name="Honda K."/>
            <person name="Sakurai N."/>
            <person name="Takahashi Y."/>
            <person name="Watada M."/>
            <person name="Katoh T."/>
            <person name="Gotoh A."/>
            <person name="Gotoh Y."/>
            <person name="Taniguchi I."/>
            <person name="Nakamura K."/>
            <person name="Hayashi T."/>
            <person name="Katayama T."/>
            <person name="Uemura T."/>
            <person name="Hattori Y."/>
        </authorList>
    </citation>
    <scope>NUCLEOTIDE SEQUENCE [LARGE SCALE GENOMIC DNA]</scope>
    <source>
        <strain evidence="7 8">PK-24</strain>
    </source>
</reference>
<feature type="transmembrane region" description="Helical" evidence="6">
    <location>
        <begin position="72"/>
        <end position="93"/>
    </location>
</feature>
<evidence type="ECO:0000256" key="2">
    <source>
        <dbReference type="ARBA" id="ARBA00022692"/>
    </source>
</evidence>
<dbReference type="PANTHER" id="PTHR14856">
    <property type="entry name" value="PQ-LOOP REPEAT-CONTAINING PROTEIN 1-LIKE PROTEIN"/>
    <property type="match status" value="1"/>
</dbReference>
<gene>
    <name evidence="7" type="ORF">DAPK24_024130</name>
</gene>
<feature type="region of interest" description="Disordered" evidence="5">
    <location>
        <begin position="366"/>
        <end position="404"/>
    </location>
</feature>
<evidence type="ECO:0000256" key="6">
    <source>
        <dbReference type="SAM" id="Phobius"/>
    </source>
</evidence>
<evidence type="ECO:0000256" key="3">
    <source>
        <dbReference type="ARBA" id="ARBA00022989"/>
    </source>
</evidence>
<keyword evidence="4 6" id="KW-0472">Membrane</keyword>
<dbReference type="GO" id="GO:0005829">
    <property type="term" value="C:cytosol"/>
    <property type="evidence" value="ECO:0007669"/>
    <property type="project" value="GOC"/>
</dbReference>
<keyword evidence="2 6" id="KW-0812">Transmembrane</keyword>
<feature type="transmembrane region" description="Helical" evidence="6">
    <location>
        <begin position="257"/>
        <end position="276"/>
    </location>
</feature>
<organism evidence="7 8">
    <name type="scientific">Pichia kluyveri</name>
    <name type="common">Yeast</name>
    <dbReference type="NCBI Taxonomy" id="36015"/>
    <lineage>
        <taxon>Eukaryota</taxon>
        <taxon>Fungi</taxon>
        <taxon>Dikarya</taxon>
        <taxon>Ascomycota</taxon>
        <taxon>Saccharomycotina</taxon>
        <taxon>Pichiomycetes</taxon>
        <taxon>Pichiales</taxon>
        <taxon>Pichiaceae</taxon>
        <taxon>Pichia</taxon>
    </lineage>
</organism>
<evidence type="ECO:0000313" key="8">
    <source>
        <dbReference type="Proteomes" id="UP001378960"/>
    </source>
</evidence>
<dbReference type="EMBL" id="BTGB01000003">
    <property type="protein sequence ID" value="GMM45838.1"/>
    <property type="molecule type" value="Genomic_DNA"/>
</dbReference>
<dbReference type="GO" id="GO:0005802">
    <property type="term" value="C:trans-Golgi network"/>
    <property type="evidence" value="ECO:0007669"/>
    <property type="project" value="TreeGrafter"/>
</dbReference>
<dbReference type="GO" id="GO:0016020">
    <property type="term" value="C:membrane"/>
    <property type="evidence" value="ECO:0007669"/>
    <property type="project" value="UniProtKB-SubCell"/>
</dbReference>
<dbReference type="InterPro" id="IPR006603">
    <property type="entry name" value="PQ-loop_rpt"/>
</dbReference>
<name>A0AAV5R4P4_PICKL</name>
<feature type="transmembrane region" description="Helical" evidence="6">
    <location>
        <begin position="282"/>
        <end position="304"/>
    </location>
</feature>
<comment type="caution">
    <text evidence="7">The sequence shown here is derived from an EMBL/GenBank/DDBJ whole genome shotgun (WGS) entry which is preliminary data.</text>
</comment>
<feature type="transmembrane region" description="Helical" evidence="6">
    <location>
        <begin position="46"/>
        <end position="66"/>
    </location>
</feature>
<evidence type="ECO:0000256" key="4">
    <source>
        <dbReference type="ARBA" id="ARBA00023136"/>
    </source>
</evidence>
<dbReference type="GO" id="GO:0045332">
    <property type="term" value="P:phospholipid translocation"/>
    <property type="evidence" value="ECO:0007669"/>
    <property type="project" value="TreeGrafter"/>
</dbReference>
<feature type="transmembrane region" description="Helical" evidence="6">
    <location>
        <begin position="223"/>
        <end position="245"/>
    </location>
</feature>
<dbReference type="Gene3D" id="1.20.1280.290">
    <property type="match status" value="1"/>
</dbReference>
<dbReference type="AlphaFoldDB" id="A0AAV5R4P4"/>
<feature type="transmembrane region" description="Helical" evidence="6">
    <location>
        <begin position="138"/>
        <end position="155"/>
    </location>
</feature>
<evidence type="ECO:0000256" key="5">
    <source>
        <dbReference type="SAM" id="MobiDB-lite"/>
    </source>
</evidence>
<dbReference type="GO" id="GO:0005768">
    <property type="term" value="C:endosome"/>
    <property type="evidence" value="ECO:0007669"/>
    <property type="project" value="TreeGrafter"/>
</dbReference>
<evidence type="ECO:0000256" key="1">
    <source>
        <dbReference type="ARBA" id="ARBA00004141"/>
    </source>
</evidence>
<accession>A0AAV5R4P4</accession>
<dbReference type="GO" id="GO:0042147">
    <property type="term" value="P:retrograde transport, endosome to Golgi"/>
    <property type="evidence" value="ECO:0007669"/>
    <property type="project" value="TreeGrafter"/>
</dbReference>
<dbReference type="InterPro" id="IPR052241">
    <property type="entry name" value="SLC66/Scramblase_ANY1"/>
</dbReference>